<sequence length="336" mass="39119">IEDKFLELTSDYDKFMEDLQFTFVIAQDIQKRYDRVSLESDLAEINEFLTHFRENVQGTLKFVQGPLSILHQEVSIIRTQLGTDTQILAPRIDPTLLKDIEPEEPSINSSAVAKKFYTKNAIAVSCETIMDPIRFNRRKSKILGKLGECPSILKFFGVSTIKDSITLREYEITNRLEPKLANFHFAKVTEGISSNLESVLLEIHWMASEKMIEHMFLKNAKKRRYTQQSWAHDPEERISIGELYIMLANMQSKYVPFRYLPDVLPNKVMNLDDEVLNDIEEILEADQGIELHVTRDTVKKKEAWKCFVANATKGHPKAIFWKGYYLWEGIKKEHRR</sequence>
<evidence type="ECO:0000313" key="1">
    <source>
        <dbReference type="EMBL" id="CAG8720644.1"/>
    </source>
</evidence>
<feature type="non-terminal residue" evidence="1">
    <location>
        <position position="336"/>
    </location>
</feature>
<name>A0A9N9I4T8_9GLOM</name>
<dbReference type="AlphaFoldDB" id="A0A9N9I4T8"/>
<dbReference type="OrthoDB" id="2314769at2759"/>
<gene>
    <name evidence="1" type="ORF">CPELLU_LOCUS12880</name>
</gene>
<comment type="caution">
    <text evidence="1">The sequence shown here is derived from an EMBL/GenBank/DDBJ whole genome shotgun (WGS) entry which is preliminary data.</text>
</comment>
<organism evidence="1 2">
    <name type="scientific">Cetraspora pellucida</name>
    <dbReference type="NCBI Taxonomy" id="1433469"/>
    <lineage>
        <taxon>Eukaryota</taxon>
        <taxon>Fungi</taxon>
        <taxon>Fungi incertae sedis</taxon>
        <taxon>Mucoromycota</taxon>
        <taxon>Glomeromycotina</taxon>
        <taxon>Glomeromycetes</taxon>
        <taxon>Diversisporales</taxon>
        <taxon>Gigasporaceae</taxon>
        <taxon>Cetraspora</taxon>
    </lineage>
</organism>
<protein>
    <submittedName>
        <fullName evidence="1">17571_t:CDS:1</fullName>
    </submittedName>
</protein>
<keyword evidence="2" id="KW-1185">Reference proteome</keyword>
<proteinExistence type="predicted"/>
<accession>A0A9N9I4T8</accession>
<dbReference type="EMBL" id="CAJVQA010012930">
    <property type="protein sequence ID" value="CAG8720644.1"/>
    <property type="molecule type" value="Genomic_DNA"/>
</dbReference>
<reference evidence="1" key="1">
    <citation type="submission" date="2021-06" db="EMBL/GenBank/DDBJ databases">
        <authorList>
            <person name="Kallberg Y."/>
            <person name="Tangrot J."/>
            <person name="Rosling A."/>
        </authorList>
    </citation>
    <scope>NUCLEOTIDE SEQUENCE</scope>
    <source>
        <strain evidence="1">FL966</strain>
    </source>
</reference>
<evidence type="ECO:0000313" key="2">
    <source>
        <dbReference type="Proteomes" id="UP000789759"/>
    </source>
</evidence>
<dbReference type="Proteomes" id="UP000789759">
    <property type="component" value="Unassembled WGS sequence"/>
</dbReference>